<accession>A0ABD2ICV0</accession>
<dbReference type="Proteomes" id="UP001620645">
    <property type="component" value="Unassembled WGS sequence"/>
</dbReference>
<proteinExistence type="predicted"/>
<evidence type="ECO:0000313" key="1">
    <source>
        <dbReference type="EMBL" id="KAL3075665.1"/>
    </source>
</evidence>
<sequence length="171" mass="20324">MKREKWKQLPGHKEVLFMFHFLEYEQLVRQWLDNWLIQNAVPTGEEAFFIKAFFRYVTEIIVERFTKMSIIYPSQLNVLGHYGMTLLNYFRTNGESNLAQKLAQIDGMPNLVKCFCQFLGYGLMEDANPNENDDIKIVLLPAEWKIFCKKYMEKISRKISRYSDQLKSNCN</sequence>
<reference evidence="1 2" key="1">
    <citation type="submission" date="2024-10" db="EMBL/GenBank/DDBJ databases">
        <authorList>
            <person name="Kim D."/>
        </authorList>
    </citation>
    <scope>NUCLEOTIDE SEQUENCE [LARGE SCALE GENOMIC DNA]</scope>
    <source>
        <strain evidence="1">Taebaek</strain>
    </source>
</reference>
<protein>
    <submittedName>
        <fullName evidence="1">Uncharacterized protein</fullName>
    </submittedName>
</protein>
<dbReference type="AlphaFoldDB" id="A0ABD2ICV0"/>
<dbReference type="EMBL" id="JBICCN010000348">
    <property type="protein sequence ID" value="KAL3075665.1"/>
    <property type="molecule type" value="Genomic_DNA"/>
</dbReference>
<gene>
    <name evidence="1" type="ORF">niasHS_012495</name>
</gene>
<evidence type="ECO:0000313" key="2">
    <source>
        <dbReference type="Proteomes" id="UP001620645"/>
    </source>
</evidence>
<comment type="caution">
    <text evidence="1">The sequence shown here is derived from an EMBL/GenBank/DDBJ whole genome shotgun (WGS) entry which is preliminary data.</text>
</comment>
<name>A0ABD2ICV0_HETSC</name>
<organism evidence="1 2">
    <name type="scientific">Heterodera schachtii</name>
    <name type="common">Sugarbeet cyst nematode worm</name>
    <name type="synonym">Tylenchus schachtii</name>
    <dbReference type="NCBI Taxonomy" id="97005"/>
    <lineage>
        <taxon>Eukaryota</taxon>
        <taxon>Metazoa</taxon>
        <taxon>Ecdysozoa</taxon>
        <taxon>Nematoda</taxon>
        <taxon>Chromadorea</taxon>
        <taxon>Rhabditida</taxon>
        <taxon>Tylenchina</taxon>
        <taxon>Tylenchomorpha</taxon>
        <taxon>Tylenchoidea</taxon>
        <taxon>Heteroderidae</taxon>
        <taxon>Heteroderinae</taxon>
        <taxon>Heterodera</taxon>
    </lineage>
</organism>
<keyword evidence="2" id="KW-1185">Reference proteome</keyword>